<comment type="caution">
    <text evidence="1">The sequence shown here is derived from an EMBL/GenBank/DDBJ whole genome shotgun (WGS) entry which is preliminary data.</text>
</comment>
<reference evidence="1 2" key="1">
    <citation type="submission" date="2010-04" db="EMBL/GenBank/DDBJ databases">
        <authorList>
            <person name="Muzny D."/>
            <person name="Qin X."/>
            <person name="Deng J."/>
            <person name="Jiang H."/>
            <person name="Liu Y."/>
            <person name="Qu J."/>
            <person name="Song X.-Z."/>
            <person name="Zhang L."/>
            <person name="Thornton R."/>
            <person name="Coyle M."/>
            <person name="Francisco L."/>
            <person name="Jackson L."/>
            <person name="Javaid M."/>
            <person name="Korchina V."/>
            <person name="Kovar C."/>
            <person name="Mata R."/>
            <person name="Mathew T."/>
            <person name="Ngo R."/>
            <person name="Nguyen L."/>
            <person name="Nguyen N."/>
            <person name="Okwuonu G."/>
            <person name="Ongeri F."/>
            <person name="Pham C."/>
            <person name="Simmons D."/>
            <person name="Wilczek-Boney K."/>
            <person name="Hale W."/>
            <person name="Jakkamsetti A."/>
            <person name="Pham P."/>
            <person name="Ruth R."/>
            <person name="San Lucas F."/>
            <person name="Warren J."/>
            <person name="Zhang J."/>
            <person name="Zhao Z."/>
            <person name="Zhou C."/>
            <person name="Zhu D."/>
            <person name="Lee S."/>
            <person name="Bess C."/>
            <person name="Blankenburg K."/>
            <person name="Forbes L."/>
            <person name="Fu Q."/>
            <person name="Gubbala S."/>
            <person name="Hirani K."/>
            <person name="Jayaseelan J.C."/>
            <person name="Lara F."/>
            <person name="Munidasa M."/>
            <person name="Palculict T."/>
            <person name="Patil S."/>
            <person name="Pu L.-L."/>
            <person name="Saada N."/>
            <person name="Tang L."/>
            <person name="Weissenberger G."/>
            <person name="Zhu Y."/>
            <person name="Hemphill L."/>
            <person name="Shang Y."/>
            <person name="Youmans B."/>
            <person name="Ayvaz T."/>
            <person name="Ross M."/>
            <person name="Santibanez J."/>
            <person name="Aqrawi P."/>
            <person name="Gross S."/>
            <person name="Joshi V."/>
            <person name="Fowler G."/>
            <person name="Nazareth L."/>
            <person name="Reid J."/>
            <person name="Worley K."/>
            <person name="Petrosino J."/>
            <person name="Highlander S."/>
            <person name="Gibbs R."/>
        </authorList>
    </citation>
    <scope>NUCLEOTIDE SEQUENCE [LARGE SCALE GENOMIC DNA]</scope>
    <source>
        <strain evidence="1 2">ATCC BAA-614</strain>
    </source>
</reference>
<gene>
    <name evidence="1" type="ORF">HMPREF0591_0528</name>
</gene>
<dbReference type="HOGENOM" id="CLU_2330742_0_0_11"/>
<evidence type="ECO:0008006" key="3">
    <source>
        <dbReference type="Google" id="ProtNLM"/>
    </source>
</evidence>
<organism evidence="1 2">
    <name type="scientific">Mycobacterium parascrofulaceum ATCC BAA-614</name>
    <dbReference type="NCBI Taxonomy" id="525368"/>
    <lineage>
        <taxon>Bacteria</taxon>
        <taxon>Bacillati</taxon>
        <taxon>Actinomycetota</taxon>
        <taxon>Actinomycetes</taxon>
        <taxon>Mycobacteriales</taxon>
        <taxon>Mycobacteriaceae</taxon>
        <taxon>Mycobacterium</taxon>
        <taxon>Mycobacterium simiae complex</taxon>
    </lineage>
</organism>
<evidence type="ECO:0000313" key="1">
    <source>
        <dbReference type="EMBL" id="EFG79551.1"/>
    </source>
</evidence>
<dbReference type="AlphaFoldDB" id="D5P2Y4"/>
<proteinExistence type="predicted"/>
<protein>
    <recommendedName>
        <fullName evidence="3">Metallo-beta-lactamase domain-containing protein</fullName>
    </recommendedName>
</protein>
<dbReference type="SUPFAM" id="SSF56281">
    <property type="entry name" value="Metallo-hydrolase/oxidoreductase"/>
    <property type="match status" value="1"/>
</dbReference>
<evidence type="ECO:0000313" key="2">
    <source>
        <dbReference type="Proteomes" id="UP000003653"/>
    </source>
</evidence>
<dbReference type="Proteomes" id="UP000003653">
    <property type="component" value="Unassembled WGS sequence"/>
</dbReference>
<name>D5P2Y4_9MYCO</name>
<dbReference type="InterPro" id="IPR036866">
    <property type="entry name" value="RibonucZ/Hydroxyglut_hydro"/>
</dbReference>
<dbReference type="eggNOG" id="COG0491">
    <property type="taxonomic scope" value="Bacteria"/>
</dbReference>
<accession>D5P2Y4</accession>
<keyword evidence="2" id="KW-1185">Reference proteome</keyword>
<dbReference type="Gene3D" id="3.60.15.10">
    <property type="entry name" value="Ribonuclease Z/Hydroxyacylglutathione hydrolase-like"/>
    <property type="match status" value="1"/>
</dbReference>
<dbReference type="EMBL" id="ADNV01000067">
    <property type="protein sequence ID" value="EFG79551.1"/>
    <property type="molecule type" value="Genomic_DNA"/>
</dbReference>
<dbReference type="CDD" id="cd06262">
    <property type="entry name" value="metallo-hydrolase-like_MBL-fold"/>
    <property type="match status" value="1"/>
</dbReference>
<sequence length="98" mass="10876">MFQLIGDAHRLTCGVLAYARVEGDSFPGKSIHILEPTVFPGGVGKTWKAGDFDQLLDDVTTRVFDVYDDSTVVYPGHGDDTVLGAERPHLAEWRERGW</sequence>